<keyword evidence="1" id="KW-1133">Transmembrane helix</keyword>
<sequence length="96" mass="9953">MNQLYLATMAKIHLAVGAADGMNGLIRTGQGVIKWLQKGALVGAAIALCWGGYLLMLGGTNGRRSCIPIFLGAAAGLVIVMGCYQLANGVNTNVKF</sequence>
<keyword evidence="1" id="KW-0472">Membrane</keyword>
<reference evidence="2" key="2">
    <citation type="submission" date="2018-05" db="EMBL/GenBank/DDBJ databases">
        <title>Prevalence of plasmid-borne benzalkonium chloride resistance cassette bcrABC and cadmium resistance cadA genes in nonpathogenic Listeria spp. isolated from food-processing environments.</title>
        <authorList>
            <person name="Korsak D."/>
            <person name="Chmielowska C."/>
            <person name="Szuplewska M."/>
            <person name="Bartosik D."/>
        </authorList>
    </citation>
    <scope>NUCLEOTIDE SEQUENCE</scope>
    <source>
        <strain evidence="2">40/07</strain>
        <plasmid evidence="2">pLIS1</plasmid>
    </source>
</reference>
<geneLocation type="plasmid" evidence="2">
    <name>pLIS1</name>
</geneLocation>
<name>A0A2Z4HVN5_LISWE</name>
<gene>
    <name evidence="3" type="ORF">AFZ32_12800</name>
    <name evidence="2" type="ORF">pLIS100190</name>
</gene>
<evidence type="ECO:0000256" key="1">
    <source>
        <dbReference type="SAM" id="Phobius"/>
    </source>
</evidence>
<dbReference type="EMBL" id="NYPG01000009">
    <property type="protein sequence ID" value="PDK40331.1"/>
    <property type="molecule type" value="Genomic_DNA"/>
</dbReference>
<dbReference type="AlphaFoldDB" id="A0A2Z4HVN5"/>
<evidence type="ECO:0000313" key="4">
    <source>
        <dbReference type="Proteomes" id="UP000219632"/>
    </source>
</evidence>
<reference evidence="3 4" key="1">
    <citation type="submission" date="2017-09" db="EMBL/GenBank/DDBJ databases">
        <title>Draft Genomes of 144 Listeria Monocytogenes isolates from foods.</title>
        <authorList>
            <person name="Wu C.H."/>
            <person name="Ng J."/>
            <person name="Kiang D."/>
            <person name="Chen C.-Y."/>
            <person name="Frink S."/>
            <person name="Lafrades M."/>
            <person name="Morales C."/>
            <person name="Park P."/>
            <person name="Zwick M."/>
        </authorList>
    </citation>
    <scope>NUCLEOTIDE SEQUENCE [LARGE SCALE GENOMIC DNA]</scope>
    <source>
        <strain evidence="3 4">CDPHFDLB-F14M01633.75-2</strain>
    </source>
</reference>
<feature type="transmembrane region" description="Helical" evidence="1">
    <location>
        <begin position="35"/>
        <end position="55"/>
    </location>
</feature>
<accession>A0A2Z4HVN5</accession>
<evidence type="ECO:0000313" key="3">
    <source>
        <dbReference type="EMBL" id="PDK40331.1"/>
    </source>
</evidence>
<keyword evidence="4" id="KW-1185">Reference proteome</keyword>
<evidence type="ECO:0000313" key="2">
    <source>
        <dbReference type="EMBL" id="AWW22413.1"/>
    </source>
</evidence>
<feature type="transmembrane region" description="Helical" evidence="1">
    <location>
        <begin position="67"/>
        <end position="87"/>
    </location>
</feature>
<dbReference type="Proteomes" id="UP000219632">
    <property type="component" value="Unassembled WGS sequence"/>
</dbReference>
<keyword evidence="2" id="KW-0614">Plasmid</keyword>
<dbReference type="EMBL" id="MH382833">
    <property type="protein sequence ID" value="AWW22413.1"/>
    <property type="molecule type" value="Genomic_DNA"/>
</dbReference>
<keyword evidence="1" id="KW-0812">Transmembrane</keyword>
<protein>
    <submittedName>
        <fullName evidence="2">Uncharacterized protein</fullName>
    </submittedName>
</protein>
<organism evidence="2">
    <name type="scientific">Listeria welshimeri</name>
    <dbReference type="NCBI Taxonomy" id="1643"/>
    <lineage>
        <taxon>Bacteria</taxon>
        <taxon>Bacillati</taxon>
        <taxon>Bacillota</taxon>
        <taxon>Bacilli</taxon>
        <taxon>Bacillales</taxon>
        <taxon>Listeriaceae</taxon>
        <taxon>Listeria</taxon>
    </lineage>
</organism>
<dbReference type="RefSeq" id="WP_003725244.1">
    <property type="nucleotide sequence ID" value="NZ_JAERVU010000008.1"/>
</dbReference>
<proteinExistence type="predicted"/>